<dbReference type="PANTHER" id="PTHR33198:SF19">
    <property type="entry name" value="CCHC-TYPE DOMAIN-CONTAINING PROTEIN"/>
    <property type="match status" value="1"/>
</dbReference>
<sequence>THNPDKLELLSNYLSLSVCKSVSECTTSKEAVDTLCSIYAPTKSEIFARQVHHTCKQDNEQTLDQCVQKLRTLAVDCNYQSVIGYVPLDEAIRDAFISGIQSAQIRQRLSEHHTLTLRETVGKSKALESAYKQALSYQVPISSNSCNAAPQGGFIQDTAQSEDKILVSA</sequence>
<proteinExistence type="predicted"/>
<keyword evidence="2" id="KW-1185">Reference proteome</keyword>
<dbReference type="EMBL" id="KV904400">
    <property type="protein sequence ID" value="OON15465.1"/>
    <property type="molecule type" value="Genomic_DNA"/>
</dbReference>
<dbReference type="AlphaFoldDB" id="A0A1S8WM05"/>
<organism evidence="1 2">
    <name type="scientific">Opisthorchis viverrini</name>
    <name type="common">Southeast Asian liver fluke</name>
    <dbReference type="NCBI Taxonomy" id="6198"/>
    <lineage>
        <taxon>Eukaryota</taxon>
        <taxon>Metazoa</taxon>
        <taxon>Spiralia</taxon>
        <taxon>Lophotrochozoa</taxon>
        <taxon>Platyhelminthes</taxon>
        <taxon>Trematoda</taxon>
        <taxon>Digenea</taxon>
        <taxon>Opisthorchiida</taxon>
        <taxon>Opisthorchiata</taxon>
        <taxon>Opisthorchiidae</taxon>
        <taxon>Opisthorchis</taxon>
    </lineage>
</organism>
<gene>
    <name evidence="1" type="ORF">X801_08732</name>
</gene>
<dbReference type="Proteomes" id="UP000243686">
    <property type="component" value="Unassembled WGS sequence"/>
</dbReference>
<feature type="non-terminal residue" evidence="1">
    <location>
        <position position="1"/>
    </location>
</feature>
<evidence type="ECO:0000313" key="1">
    <source>
        <dbReference type="EMBL" id="OON15465.1"/>
    </source>
</evidence>
<name>A0A1S8WM05_OPIVI</name>
<protein>
    <submittedName>
        <fullName evidence="1">Uncharacterized protein</fullName>
    </submittedName>
</protein>
<dbReference type="PANTHER" id="PTHR33198">
    <property type="entry name" value="ANK_REP_REGION DOMAIN-CONTAINING PROTEIN-RELATED"/>
    <property type="match status" value="1"/>
</dbReference>
<accession>A0A1S8WM05</accession>
<feature type="non-terminal residue" evidence="1">
    <location>
        <position position="169"/>
    </location>
</feature>
<evidence type="ECO:0000313" key="2">
    <source>
        <dbReference type="Proteomes" id="UP000243686"/>
    </source>
</evidence>
<reference evidence="1 2" key="1">
    <citation type="submission" date="2015-03" db="EMBL/GenBank/DDBJ databases">
        <title>Draft genome of the nematode, Opisthorchis viverrini.</title>
        <authorList>
            <person name="Mitreva M."/>
        </authorList>
    </citation>
    <scope>NUCLEOTIDE SEQUENCE [LARGE SCALE GENOMIC DNA]</scope>
    <source>
        <strain evidence="1">Khon Kaen</strain>
    </source>
</reference>